<proteinExistence type="inferred from homology"/>
<dbReference type="CDD" id="cd00306">
    <property type="entry name" value="Peptidases_S8_S53"/>
    <property type="match status" value="1"/>
</dbReference>
<dbReference type="EMBL" id="BAAAOR010000014">
    <property type="protein sequence ID" value="GAA1514496.1"/>
    <property type="molecule type" value="Genomic_DNA"/>
</dbReference>
<comment type="caution">
    <text evidence="7">The sequence shown here is derived from an EMBL/GenBank/DDBJ whole genome shotgun (WGS) entry which is preliminary data.</text>
</comment>
<dbReference type="InterPro" id="IPR000209">
    <property type="entry name" value="Peptidase_S8/S53_dom"/>
</dbReference>
<dbReference type="Proteomes" id="UP001500842">
    <property type="component" value="Unassembled WGS sequence"/>
</dbReference>
<accession>A0ABN2A9U2</accession>
<dbReference type="Gene3D" id="3.40.50.200">
    <property type="entry name" value="Peptidase S8/S53 domain"/>
    <property type="match status" value="1"/>
</dbReference>
<evidence type="ECO:0000256" key="1">
    <source>
        <dbReference type="ARBA" id="ARBA00011073"/>
    </source>
</evidence>
<dbReference type="Pfam" id="PF00082">
    <property type="entry name" value="Peptidase_S8"/>
    <property type="match status" value="1"/>
</dbReference>
<organism evidence="7 8">
    <name type="scientific">Nocardioides humi</name>
    <dbReference type="NCBI Taxonomy" id="449461"/>
    <lineage>
        <taxon>Bacteria</taxon>
        <taxon>Bacillati</taxon>
        <taxon>Actinomycetota</taxon>
        <taxon>Actinomycetes</taxon>
        <taxon>Propionibacteriales</taxon>
        <taxon>Nocardioidaceae</taxon>
        <taxon>Nocardioides</taxon>
    </lineage>
</organism>
<dbReference type="RefSeq" id="WP_344111853.1">
    <property type="nucleotide sequence ID" value="NZ_BAAAOR010000014.1"/>
</dbReference>
<dbReference type="InterPro" id="IPR023828">
    <property type="entry name" value="Peptidase_S8_Ser-AS"/>
</dbReference>
<feature type="active site" description="Charge relay system" evidence="5">
    <location>
        <position position="411"/>
    </location>
</feature>
<sequence length="461" mass="49768">MTEPVRPHFSLRELLAQIRRSLPWSGPREPEPREPDVDAERLRVQVGVIRRAFEDDVAAAPPKGTRPPRDDADVAYLYRPRHALVRDGEDFERLTRFFEERGTQFRGNTDRAGEPTRGLVLVTLPSRTDGEDDVLRTLDEIDRELGRGVVRPDHVVYVTGRGFMCPATEPEEITKRHTGPLPVRAADTGAGKGVRVAVVDTGLWLPAVTSATTSWLDGVVADPSDVETIDPNAIHPYGGHGTFVAGVVKCVAPASRVEVEGVLTKGGAVYESEIVQQLHEALEDDDHPQLISISAGTHTRGDFGLLAFEMLAAAHGLDDGEETLVIAAAGNDGSSERFWPAAFPWVVAVGSVDPDGKVSDFSNVGERWVDVYARGRDHVNAFPKGTYTCYEPPNVGQVRQFDGLAQWSGTSFSTPIVTGLVAARMSATGESAREAWAAVKAGGTTTTDPRGGQITIVGPLD</sequence>
<dbReference type="PANTHER" id="PTHR43806">
    <property type="entry name" value="PEPTIDASE S8"/>
    <property type="match status" value="1"/>
</dbReference>
<evidence type="ECO:0000256" key="4">
    <source>
        <dbReference type="ARBA" id="ARBA00022825"/>
    </source>
</evidence>
<evidence type="ECO:0000259" key="6">
    <source>
        <dbReference type="Pfam" id="PF00082"/>
    </source>
</evidence>
<reference evidence="7 8" key="1">
    <citation type="journal article" date="2019" name="Int. J. Syst. Evol. Microbiol.">
        <title>The Global Catalogue of Microorganisms (GCM) 10K type strain sequencing project: providing services to taxonomists for standard genome sequencing and annotation.</title>
        <authorList>
            <consortium name="The Broad Institute Genomics Platform"/>
            <consortium name="The Broad Institute Genome Sequencing Center for Infectious Disease"/>
            <person name="Wu L."/>
            <person name="Ma J."/>
        </authorList>
    </citation>
    <scope>NUCLEOTIDE SEQUENCE [LARGE SCALE GENOMIC DNA]</scope>
    <source>
        <strain evidence="7 8">JCM 14942</strain>
    </source>
</reference>
<dbReference type="InterPro" id="IPR015500">
    <property type="entry name" value="Peptidase_S8_subtilisin-rel"/>
</dbReference>
<feature type="active site" description="Charge relay system" evidence="5">
    <location>
        <position position="200"/>
    </location>
</feature>
<dbReference type="InterPro" id="IPR050131">
    <property type="entry name" value="Peptidase_S8_subtilisin-like"/>
</dbReference>
<dbReference type="InterPro" id="IPR036852">
    <property type="entry name" value="Peptidase_S8/S53_dom_sf"/>
</dbReference>
<dbReference type="PROSITE" id="PS51892">
    <property type="entry name" value="SUBTILASE"/>
    <property type="match status" value="1"/>
</dbReference>
<evidence type="ECO:0000256" key="2">
    <source>
        <dbReference type="ARBA" id="ARBA00022670"/>
    </source>
</evidence>
<dbReference type="SUPFAM" id="SSF52743">
    <property type="entry name" value="Subtilisin-like"/>
    <property type="match status" value="1"/>
</dbReference>
<keyword evidence="2 5" id="KW-0645">Protease</keyword>
<comment type="similarity">
    <text evidence="1 5">Belongs to the peptidase S8 family.</text>
</comment>
<evidence type="ECO:0000313" key="7">
    <source>
        <dbReference type="EMBL" id="GAA1514496.1"/>
    </source>
</evidence>
<evidence type="ECO:0000256" key="3">
    <source>
        <dbReference type="ARBA" id="ARBA00022801"/>
    </source>
</evidence>
<evidence type="ECO:0000313" key="8">
    <source>
        <dbReference type="Proteomes" id="UP001500842"/>
    </source>
</evidence>
<name>A0ABN2A9U2_9ACTN</name>
<dbReference type="PANTHER" id="PTHR43806:SF11">
    <property type="entry name" value="CEREVISIN-RELATED"/>
    <property type="match status" value="1"/>
</dbReference>
<keyword evidence="8" id="KW-1185">Reference proteome</keyword>
<dbReference type="PROSITE" id="PS00138">
    <property type="entry name" value="SUBTILASE_SER"/>
    <property type="match status" value="1"/>
</dbReference>
<evidence type="ECO:0000256" key="5">
    <source>
        <dbReference type="PROSITE-ProRule" id="PRU01240"/>
    </source>
</evidence>
<gene>
    <name evidence="7" type="ORF">GCM10009788_18590</name>
</gene>
<keyword evidence="4 5" id="KW-0720">Serine protease</keyword>
<keyword evidence="3 5" id="KW-0378">Hydrolase</keyword>
<feature type="active site" description="Charge relay system" evidence="5">
    <location>
        <position position="240"/>
    </location>
</feature>
<protein>
    <submittedName>
        <fullName evidence="7">S8/S53 family peptidase</fullName>
    </submittedName>
</protein>
<dbReference type="PRINTS" id="PR00723">
    <property type="entry name" value="SUBTILISIN"/>
</dbReference>
<feature type="domain" description="Peptidase S8/S53" evidence="6">
    <location>
        <begin position="191"/>
        <end position="441"/>
    </location>
</feature>